<feature type="transmembrane region" description="Helical" evidence="1">
    <location>
        <begin position="65"/>
        <end position="82"/>
    </location>
</feature>
<keyword evidence="1" id="KW-0472">Membrane</keyword>
<keyword evidence="1" id="KW-1133">Transmembrane helix</keyword>
<organism evidence="2">
    <name type="scientific">Spodoptera frugiperda</name>
    <name type="common">Fall armyworm</name>
    <dbReference type="NCBI Taxonomy" id="7108"/>
    <lineage>
        <taxon>Eukaryota</taxon>
        <taxon>Metazoa</taxon>
        <taxon>Ecdysozoa</taxon>
        <taxon>Arthropoda</taxon>
        <taxon>Hexapoda</taxon>
        <taxon>Insecta</taxon>
        <taxon>Pterygota</taxon>
        <taxon>Neoptera</taxon>
        <taxon>Endopterygota</taxon>
        <taxon>Lepidoptera</taxon>
        <taxon>Glossata</taxon>
        <taxon>Ditrysia</taxon>
        <taxon>Noctuoidea</taxon>
        <taxon>Noctuidae</taxon>
        <taxon>Amphipyrinae</taxon>
        <taxon>Spodoptera</taxon>
    </lineage>
</organism>
<evidence type="ECO:0000313" key="2">
    <source>
        <dbReference type="EMBL" id="SOQ50374.1"/>
    </source>
</evidence>
<proteinExistence type="predicted"/>
<sequence>MSQRCRPTSSDIAQCLRGHMSLVETKLNLQYLLRTGHLTQSLVEWSQARLPDKVYRVRFKGQAKYYWPFLSSLGFLIFFSTSPELCPVYGNRLLPYYMGLITQMKKSECTYIKIVFELPCQRIKSKNVCSKTEESIKIIYMWQDGAQNNNLWITQRVSPCGNRTRYMLRGSWLPSHRANHAEYNPKPYTQIHLQPLTRQETLSCLVRGRLQ</sequence>
<keyword evidence="1" id="KW-0812">Transmembrane</keyword>
<dbReference type="AlphaFoldDB" id="A0A2H1WD23"/>
<gene>
    <name evidence="2" type="ORF">SFRICE_025715</name>
</gene>
<protein>
    <submittedName>
        <fullName evidence="2">SFRICE_025715</fullName>
    </submittedName>
</protein>
<dbReference type="EMBL" id="ODYU01007525">
    <property type="protein sequence ID" value="SOQ50374.1"/>
    <property type="molecule type" value="Genomic_DNA"/>
</dbReference>
<name>A0A2H1WD23_SPOFR</name>
<evidence type="ECO:0000256" key="1">
    <source>
        <dbReference type="SAM" id="Phobius"/>
    </source>
</evidence>
<accession>A0A2H1WD23</accession>
<reference evidence="2" key="1">
    <citation type="submission" date="2016-07" db="EMBL/GenBank/DDBJ databases">
        <authorList>
            <person name="Bretaudeau A."/>
        </authorList>
    </citation>
    <scope>NUCLEOTIDE SEQUENCE</scope>
    <source>
        <strain evidence="2">Rice</strain>
        <tissue evidence="2">Whole body</tissue>
    </source>
</reference>